<evidence type="ECO:0000313" key="2">
    <source>
        <dbReference type="EMBL" id="QIM64672.1"/>
    </source>
</evidence>
<feature type="transmembrane region" description="Helical" evidence="1">
    <location>
        <begin position="141"/>
        <end position="161"/>
    </location>
</feature>
<dbReference type="EMBL" id="CP015029">
    <property type="protein sequence ID" value="QIM64672.1"/>
    <property type="molecule type" value="Genomic_DNA"/>
</dbReference>
<evidence type="ECO:0000313" key="3">
    <source>
        <dbReference type="EMBL" id="RPE91163.1"/>
    </source>
</evidence>
<reference evidence="3 4" key="2">
    <citation type="submission" date="2018-11" db="EMBL/GenBank/DDBJ databases">
        <title>Genomic Encyclopedia of Type Strains, Phase IV (KMG-IV): sequencing the most valuable type-strain genomes for metagenomic binning, comparative biology and taxonomic classification.</title>
        <authorList>
            <person name="Goeker M."/>
        </authorList>
    </citation>
    <scope>NUCLEOTIDE SEQUENCE [LARGE SCALE GENOMIC DNA]</scope>
    <source>
        <strain evidence="3 4">DSM 25797</strain>
    </source>
</reference>
<keyword evidence="1" id="KW-1133">Transmembrane helix</keyword>
<sequence>MIKLIRDFIKEMEIYNKIFAVIYIGFIVSLLVLFTPKVLFNQLEIEQQEYHNVTVKVIGKRMNGKLGKYLTINRLSNKCYNSHCGLPKDGEYFISKINFISIEGKVFIHYFCLKESQRCIYNINEDFIEKQKIDYLRNGKFVVVGFLMAFGLSLFISFLGFKQRKLKK</sequence>
<gene>
    <name evidence="2" type="ORF">A4G17_04085</name>
    <name evidence="3" type="ORF">EDC49_1877</name>
</gene>
<keyword evidence="1" id="KW-0812">Transmembrane</keyword>
<feature type="transmembrane region" description="Helical" evidence="1">
    <location>
        <begin position="14"/>
        <end position="34"/>
    </location>
</feature>
<accession>A0AAE6X5Z0</accession>
<protein>
    <submittedName>
        <fullName evidence="2">Uncharacterized protein</fullName>
    </submittedName>
</protein>
<dbReference type="EMBL" id="RKQT01000005">
    <property type="protein sequence ID" value="RPE91163.1"/>
    <property type="molecule type" value="Genomic_DNA"/>
</dbReference>
<proteinExistence type="predicted"/>
<dbReference type="AlphaFoldDB" id="A0AAE6X5Z0"/>
<evidence type="ECO:0000313" key="4">
    <source>
        <dbReference type="Proteomes" id="UP000276901"/>
    </source>
</evidence>
<keyword evidence="1" id="KW-0472">Membrane</keyword>
<dbReference type="Proteomes" id="UP000502287">
    <property type="component" value="Chromosome"/>
</dbReference>
<dbReference type="RefSeq" id="WP_123957471.1">
    <property type="nucleotide sequence ID" value="NZ_CP015029.1"/>
</dbReference>
<evidence type="ECO:0000313" key="5">
    <source>
        <dbReference type="Proteomes" id="UP000502287"/>
    </source>
</evidence>
<evidence type="ECO:0000256" key="1">
    <source>
        <dbReference type="SAM" id="Phobius"/>
    </source>
</evidence>
<keyword evidence="4" id="KW-1185">Reference proteome</keyword>
<reference evidence="2 5" key="1">
    <citation type="submission" date="2016-03" db="EMBL/GenBank/DDBJ databases">
        <authorList>
            <person name="Hansen M.J."/>
            <person name="Bojesen A.M."/>
            <person name="Planet P."/>
        </authorList>
    </citation>
    <scope>NUCLEOTIDE SEQUENCE [LARGE SCALE GENOMIC DNA]</scope>
    <source>
        <strain evidence="2 5">HPA 21</strain>
    </source>
</reference>
<name>A0AAE6X5Z0_9PAST</name>
<dbReference type="KEGG" id="fcl:A4G17_04085"/>
<organism evidence="2 5">
    <name type="scientific">Frederiksenia canicola</name>
    <dbReference type="NCBI Taxonomy" id="123824"/>
    <lineage>
        <taxon>Bacteria</taxon>
        <taxon>Pseudomonadati</taxon>
        <taxon>Pseudomonadota</taxon>
        <taxon>Gammaproteobacteria</taxon>
        <taxon>Pasteurellales</taxon>
        <taxon>Pasteurellaceae</taxon>
        <taxon>Frederiksenia</taxon>
    </lineage>
</organism>
<dbReference type="Proteomes" id="UP000276901">
    <property type="component" value="Unassembled WGS sequence"/>
</dbReference>